<dbReference type="HOGENOM" id="CLU_3294168_0_0_10"/>
<organism evidence="1 2">
    <name type="scientific">Hallella bergensis DSM 17361</name>
    <dbReference type="NCBI Taxonomy" id="585502"/>
    <lineage>
        <taxon>Bacteria</taxon>
        <taxon>Pseudomonadati</taxon>
        <taxon>Bacteroidota</taxon>
        <taxon>Bacteroidia</taxon>
        <taxon>Bacteroidales</taxon>
        <taxon>Prevotellaceae</taxon>
        <taxon>Hallella</taxon>
    </lineage>
</organism>
<sequence length="40" mass="4801">MPQDCNRIGLVFLMFFRNKVIRKDMAHFCPDETKGNGWKR</sequence>
<comment type="caution">
    <text evidence="1">The sequence shown here is derived from an EMBL/GenBank/DDBJ whole genome shotgun (WGS) entry which is preliminary data.</text>
</comment>
<dbReference type="EMBL" id="ACKS01000069">
    <property type="protein sequence ID" value="EFA43967.1"/>
    <property type="molecule type" value="Genomic_DNA"/>
</dbReference>
<gene>
    <name evidence="1" type="ORF">HMPREF0645_1600</name>
</gene>
<protein>
    <submittedName>
        <fullName evidence="1">Uncharacterized protein</fullName>
    </submittedName>
</protein>
<accession>D1PXB5</accession>
<dbReference type="AlphaFoldDB" id="D1PXB5"/>
<evidence type="ECO:0000313" key="2">
    <source>
        <dbReference type="Proteomes" id="UP000003160"/>
    </source>
</evidence>
<evidence type="ECO:0000313" key="1">
    <source>
        <dbReference type="EMBL" id="EFA43967.1"/>
    </source>
</evidence>
<reference evidence="1 2" key="1">
    <citation type="submission" date="2009-10" db="EMBL/GenBank/DDBJ databases">
        <authorList>
            <person name="Qin X."/>
            <person name="Bachman B."/>
            <person name="Battles P."/>
            <person name="Bell A."/>
            <person name="Bess C."/>
            <person name="Bickham C."/>
            <person name="Chaboub L."/>
            <person name="Chen D."/>
            <person name="Coyle M."/>
            <person name="Deiros D.R."/>
            <person name="Dinh H."/>
            <person name="Forbes L."/>
            <person name="Fowler G."/>
            <person name="Francisco L."/>
            <person name="Fu Q."/>
            <person name="Gubbala S."/>
            <person name="Hale W."/>
            <person name="Han Y."/>
            <person name="Hemphill L."/>
            <person name="Highlander S.K."/>
            <person name="Hirani K."/>
            <person name="Hogues M."/>
            <person name="Jackson L."/>
            <person name="Jakkamsetti A."/>
            <person name="Javaid M."/>
            <person name="Jiang H."/>
            <person name="Korchina V."/>
            <person name="Kovar C."/>
            <person name="Lara F."/>
            <person name="Lee S."/>
            <person name="Mata R."/>
            <person name="Mathew T."/>
            <person name="Moen C."/>
            <person name="Morales K."/>
            <person name="Munidasa M."/>
            <person name="Nazareth L."/>
            <person name="Ngo R."/>
            <person name="Nguyen L."/>
            <person name="Okwuonu G."/>
            <person name="Ongeri F."/>
            <person name="Patil S."/>
            <person name="Petrosino J."/>
            <person name="Pham C."/>
            <person name="Pham P."/>
            <person name="Pu L.-L."/>
            <person name="Puazo M."/>
            <person name="Raj R."/>
            <person name="Reid J."/>
            <person name="Rouhana J."/>
            <person name="Saada N."/>
            <person name="Shang Y."/>
            <person name="Simmons D."/>
            <person name="Thornton R."/>
            <person name="Warren J."/>
            <person name="Weissenberger G."/>
            <person name="Zhang J."/>
            <person name="Zhang L."/>
            <person name="Zhou C."/>
            <person name="Zhu D."/>
            <person name="Muzny D."/>
            <person name="Worley K."/>
            <person name="Gibbs R."/>
        </authorList>
    </citation>
    <scope>NUCLEOTIDE SEQUENCE [LARGE SCALE GENOMIC DNA]</scope>
    <source>
        <strain evidence="1 2">DSM 17361</strain>
    </source>
</reference>
<proteinExistence type="predicted"/>
<name>D1PXB5_9BACT</name>
<keyword evidence="2" id="KW-1185">Reference proteome</keyword>
<dbReference type="Proteomes" id="UP000003160">
    <property type="component" value="Unassembled WGS sequence"/>
</dbReference>